<proteinExistence type="predicted"/>
<protein>
    <submittedName>
        <fullName evidence="3">Uncharacterized protein LOC113391766</fullName>
    </submittedName>
</protein>
<evidence type="ECO:0000256" key="1">
    <source>
        <dbReference type="SAM" id="MobiDB-lite"/>
    </source>
</evidence>
<reference evidence="3" key="1">
    <citation type="submission" date="2025-08" db="UniProtKB">
        <authorList>
            <consortium name="RefSeq"/>
        </authorList>
    </citation>
    <scope>IDENTIFICATION</scope>
    <source>
        <tissue evidence="3">Whole body</tissue>
    </source>
</reference>
<dbReference type="GeneID" id="113391766"/>
<keyword evidence="2" id="KW-1185">Reference proteome</keyword>
<accession>A0ABM4AXF5</accession>
<feature type="compositionally biased region" description="Basic and acidic residues" evidence="1">
    <location>
        <begin position="8"/>
        <end position="19"/>
    </location>
</feature>
<organism evidence="2 3">
    <name type="scientific">Vanessa tameamea</name>
    <name type="common">Kamehameha butterfly</name>
    <dbReference type="NCBI Taxonomy" id="334116"/>
    <lineage>
        <taxon>Eukaryota</taxon>
        <taxon>Metazoa</taxon>
        <taxon>Ecdysozoa</taxon>
        <taxon>Arthropoda</taxon>
        <taxon>Hexapoda</taxon>
        <taxon>Insecta</taxon>
        <taxon>Pterygota</taxon>
        <taxon>Neoptera</taxon>
        <taxon>Endopterygota</taxon>
        <taxon>Lepidoptera</taxon>
        <taxon>Glossata</taxon>
        <taxon>Ditrysia</taxon>
        <taxon>Papilionoidea</taxon>
        <taxon>Nymphalidae</taxon>
        <taxon>Nymphalinae</taxon>
        <taxon>Vanessa</taxon>
    </lineage>
</organism>
<sequence>MEPILEVPKPRTEPKETRISYESMETETEEIENFSKYVTTLLKKLPKDLCTQLQMDIINLIMTAKLNKMAKQLAPNLTAANVGNASYILTLPNVPVGNSSEGIKSFNRDPGLPTL</sequence>
<dbReference type="Proteomes" id="UP001652626">
    <property type="component" value="Chromosome 29"/>
</dbReference>
<evidence type="ECO:0000313" key="2">
    <source>
        <dbReference type="Proteomes" id="UP001652626"/>
    </source>
</evidence>
<name>A0ABM4AXF5_VANTA</name>
<feature type="region of interest" description="Disordered" evidence="1">
    <location>
        <begin position="1"/>
        <end position="24"/>
    </location>
</feature>
<dbReference type="RefSeq" id="XP_064075952.1">
    <property type="nucleotide sequence ID" value="XM_064219882.1"/>
</dbReference>
<evidence type="ECO:0000313" key="3">
    <source>
        <dbReference type="RefSeq" id="XP_064075952.1"/>
    </source>
</evidence>
<gene>
    <name evidence="3" type="primary">LOC113391766</name>
</gene>